<dbReference type="PROSITE" id="PS50895">
    <property type="entry name" value="SURF1"/>
    <property type="match status" value="1"/>
</dbReference>
<comment type="subcellular location">
    <subcellularLocation>
        <location evidence="6">Cell membrane</location>
        <topology evidence="6">Multi-pass membrane protein</topology>
    </subcellularLocation>
    <subcellularLocation>
        <location evidence="1">Membrane</location>
    </subcellularLocation>
</comment>
<dbReference type="Pfam" id="PF02104">
    <property type="entry name" value="SURF1"/>
    <property type="match status" value="1"/>
</dbReference>
<evidence type="ECO:0000256" key="4">
    <source>
        <dbReference type="ARBA" id="ARBA00022989"/>
    </source>
</evidence>
<dbReference type="PANTHER" id="PTHR23427:SF2">
    <property type="entry name" value="SURFEIT LOCUS PROTEIN 1"/>
    <property type="match status" value="1"/>
</dbReference>
<proteinExistence type="inferred from homology"/>
<gene>
    <name evidence="7" type="ORF">ACFQPB_06900</name>
</gene>
<dbReference type="InterPro" id="IPR002994">
    <property type="entry name" value="Surf1/Shy1"/>
</dbReference>
<dbReference type="InterPro" id="IPR045214">
    <property type="entry name" value="Surf1/Surf4"/>
</dbReference>
<evidence type="ECO:0000256" key="1">
    <source>
        <dbReference type="ARBA" id="ARBA00004370"/>
    </source>
</evidence>
<evidence type="ECO:0000256" key="5">
    <source>
        <dbReference type="ARBA" id="ARBA00023136"/>
    </source>
</evidence>
<comment type="caution">
    <text evidence="7">The sequence shown here is derived from an EMBL/GenBank/DDBJ whole genome shotgun (WGS) entry which is preliminary data.</text>
</comment>
<keyword evidence="4 6" id="KW-1133">Transmembrane helix</keyword>
<organism evidence="7 8">
    <name type="scientific">Hydrogenophaga atypica</name>
    <dbReference type="NCBI Taxonomy" id="249409"/>
    <lineage>
        <taxon>Bacteria</taxon>
        <taxon>Pseudomonadati</taxon>
        <taxon>Pseudomonadota</taxon>
        <taxon>Betaproteobacteria</taxon>
        <taxon>Burkholderiales</taxon>
        <taxon>Comamonadaceae</taxon>
        <taxon>Hydrogenophaga</taxon>
    </lineage>
</organism>
<sequence length="243" mass="26484">MASGRTRLLLISVATVLVVAVGIALGLWQLGRADQKLRLADGIARQGALAPLTAAELRTAPPEALWHRTAQVEGEWLSEATVFLDNRQMKGRVGFFVLTPLRLADGHGTLLVQRGWTPRHFEDRTRVPAVPTPAGTVSLRLRLAPPPPKLYELGSGEGGAIRQNVDLAALGAELKTPLLPLSALQISAADDGLLRDWPQPATDVHKHYGYAFQWFGLSALFALLYVWFQIIAPRRRARVQSAG</sequence>
<evidence type="ECO:0000256" key="3">
    <source>
        <dbReference type="ARBA" id="ARBA00022692"/>
    </source>
</evidence>
<dbReference type="EMBL" id="JBHTCA010000004">
    <property type="protein sequence ID" value="MFC7408585.1"/>
    <property type="molecule type" value="Genomic_DNA"/>
</dbReference>
<evidence type="ECO:0000256" key="2">
    <source>
        <dbReference type="ARBA" id="ARBA00007165"/>
    </source>
</evidence>
<reference evidence="8" key="1">
    <citation type="journal article" date="2019" name="Int. J. Syst. Evol. Microbiol.">
        <title>The Global Catalogue of Microorganisms (GCM) 10K type strain sequencing project: providing services to taxonomists for standard genome sequencing and annotation.</title>
        <authorList>
            <consortium name="The Broad Institute Genomics Platform"/>
            <consortium name="The Broad Institute Genome Sequencing Center for Infectious Disease"/>
            <person name="Wu L."/>
            <person name="Ma J."/>
        </authorList>
    </citation>
    <scope>NUCLEOTIDE SEQUENCE [LARGE SCALE GENOMIC DNA]</scope>
    <source>
        <strain evidence="8">CGMCC 1.12371</strain>
    </source>
</reference>
<evidence type="ECO:0000256" key="6">
    <source>
        <dbReference type="RuleBase" id="RU363076"/>
    </source>
</evidence>
<evidence type="ECO:0000313" key="8">
    <source>
        <dbReference type="Proteomes" id="UP001596501"/>
    </source>
</evidence>
<dbReference type="RefSeq" id="WP_382221115.1">
    <property type="nucleotide sequence ID" value="NZ_JBHTCA010000004.1"/>
</dbReference>
<keyword evidence="3 6" id="KW-0812">Transmembrane</keyword>
<dbReference type="PANTHER" id="PTHR23427">
    <property type="entry name" value="SURFEIT LOCUS PROTEIN"/>
    <property type="match status" value="1"/>
</dbReference>
<accession>A0ABW2QMK0</accession>
<keyword evidence="5 6" id="KW-0472">Membrane</keyword>
<keyword evidence="8" id="KW-1185">Reference proteome</keyword>
<evidence type="ECO:0000313" key="7">
    <source>
        <dbReference type="EMBL" id="MFC7408585.1"/>
    </source>
</evidence>
<dbReference type="CDD" id="cd06662">
    <property type="entry name" value="SURF1"/>
    <property type="match status" value="1"/>
</dbReference>
<name>A0ABW2QMK0_9BURK</name>
<comment type="caution">
    <text evidence="6">Lacks conserved residue(s) required for the propagation of feature annotation.</text>
</comment>
<keyword evidence="6" id="KW-1003">Cell membrane</keyword>
<comment type="similarity">
    <text evidence="2 6">Belongs to the SURF1 family.</text>
</comment>
<dbReference type="Proteomes" id="UP001596501">
    <property type="component" value="Unassembled WGS sequence"/>
</dbReference>
<feature type="transmembrane region" description="Helical" evidence="6">
    <location>
        <begin position="208"/>
        <end position="228"/>
    </location>
</feature>
<protein>
    <recommendedName>
        <fullName evidence="6">SURF1-like protein</fullName>
    </recommendedName>
</protein>